<dbReference type="RefSeq" id="WP_106059466.1">
    <property type="nucleotide sequence ID" value="NZ_PVXQ01000012.1"/>
</dbReference>
<gene>
    <name evidence="1" type="ORF">CLVI_14750</name>
</gene>
<proteinExistence type="predicted"/>
<reference evidence="1 2" key="1">
    <citation type="submission" date="2018-03" db="EMBL/GenBank/DDBJ databases">
        <title>Genome sequence of Clostridium vincentii DSM 10228.</title>
        <authorList>
            <person name="Poehlein A."/>
            <person name="Daniel R."/>
        </authorList>
    </citation>
    <scope>NUCLEOTIDE SEQUENCE [LARGE SCALE GENOMIC DNA]</scope>
    <source>
        <strain evidence="1 2">DSM 10228</strain>
    </source>
</reference>
<evidence type="ECO:0000313" key="2">
    <source>
        <dbReference type="Proteomes" id="UP000239471"/>
    </source>
</evidence>
<dbReference type="Proteomes" id="UP000239471">
    <property type="component" value="Unassembled WGS sequence"/>
</dbReference>
<evidence type="ECO:0000313" key="1">
    <source>
        <dbReference type="EMBL" id="PRR82838.1"/>
    </source>
</evidence>
<sequence length="92" mass="10920">MTIQLNRVHVEIRENLRAEVKDDIVSKKIQLDIDNKMKKPFVETKNDDKDKKKKFFTINGIKSNKKNIEVEAEIRHEEFKETSTGIFIDKMK</sequence>
<accession>A0A2T0BG53</accession>
<organism evidence="1 2">
    <name type="scientific">Clostridium vincentii</name>
    <dbReference type="NCBI Taxonomy" id="52704"/>
    <lineage>
        <taxon>Bacteria</taxon>
        <taxon>Bacillati</taxon>
        <taxon>Bacillota</taxon>
        <taxon>Clostridia</taxon>
        <taxon>Eubacteriales</taxon>
        <taxon>Clostridiaceae</taxon>
        <taxon>Clostridium</taxon>
    </lineage>
</organism>
<protein>
    <submittedName>
        <fullName evidence="1">Uncharacterized protein</fullName>
    </submittedName>
</protein>
<dbReference type="EMBL" id="PVXQ01000012">
    <property type="protein sequence ID" value="PRR82838.1"/>
    <property type="molecule type" value="Genomic_DNA"/>
</dbReference>
<keyword evidence="2" id="KW-1185">Reference proteome</keyword>
<dbReference type="AlphaFoldDB" id="A0A2T0BG53"/>
<name>A0A2T0BG53_9CLOT</name>
<comment type="caution">
    <text evidence="1">The sequence shown here is derived from an EMBL/GenBank/DDBJ whole genome shotgun (WGS) entry which is preliminary data.</text>
</comment>